<evidence type="ECO:0000259" key="9">
    <source>
        <dbReference type="Pfam" id="PF18938"/>
    </source>
</evidence>
<dbReference type="InterPro" id="IPR012706">
    <property type="entry name" value="Rib_alpha_Esp_rpt"/>
</dbReference>
<feature type="domain" description="Rib" evidence="8">
    <location>
        <begin position="1694"/>
        <end position="1746"/>
    </location>
</feature>
<dbReference type="OrthoDB" id="2236569at2"/>
<feature type="compositionally biased region" description="Basic and acidic residues" evidence="5">
    <location>
        <begin position="893"/>
        <end position="906"/>
    </location>
</feature>
<organism evidence="10 11">
    <name type="scientific">Streptococcus acidominimus</name>
    <dbReference type="NCBI Taxonomy" id="1326"/>
    <lineage>
        <taxon>Bacteria</taxon>
        <taxon>Bacillati</taxon>
        <taxon>Bacillota</taxon>
        <taxon>Bacilli</taxon>
        <taxon>Lactobacillales</taxon>
        <taxon>Streptococcaceae</taxon>
        <taxon>Streptococcus</taxon>
    </lineage>
</organism>
<gene>
    <name evidence="10" type="primary">bca_2</name>
    <name evidence="10" type="ORF">NCTC12957_01338</name>
</gene>
<keyword evidence="3" id="KW-0732">Signal</keyword>
<feature type="compositionally biased region" description="Basic and acidic residues" evidence="5">
    <location>
        <begin position="1406"/>
        <end position="1417"/>
    </location>
</feature>
<evidence type="ECO:0000313" key="10">
    <source>
        <dbReference type="EMBL" id="SUN07680.1"/>
    </source>
</evidence>
<feature type="compositionally biased region" description="Basic and acidic residues" evidence="5">
    <location>
        <begin position="796"/>
        <end position="811"/>
    </location>
</feature>
<dbReference type="Gene3D" id="3.10.20.890">
    <property type="match status" value="20"/>
</dbReference>
<feature type="compositionally biased region" description="Basic and acidic residues" evidence="5">
    <location>
        <begin position="986"/>
        <end position="1001"/>
    </location>
</feature>
<dbReference type="InterPro" id="IPR013320">
    <property type="entry name" value="ConA-like_dom_sf"/>
</dbReference>
<feature type="domain" description="Rib" evidence="8">
    <location>
        <begin position="546"/>
        <end position="622"/>
    </location>
</feature>
<feature type="domain" description="Rib" evidence="8">
    <location>
        <begin position="1600"/>
        <end position="1651"/>
    </location>
</feature>
<feature type="compositionally biased region" description="Basic and acidic residues" evidence="5">
    <location>
        <begin position="1976"/>
        <end position="1987"/>
    </location>
</feature>
<feature type="domain" description="Rib" evidence="8">
    <location>
        <begin position="937"/>
        <end position="986"/>
    </location>
</feature>
<evidence type="ECO:0000256" key="1">
    <source>
        <dbReference type="ARBA" id="ARBA00022512"/>
    </source>
</evidence>
<evidence type="ECO:0000313" key="11">
    <source>
        <dbReference type="Proteomes" id="UP000255213"/>
    </source>
</evidence>
<feature type="domain" description="Rib" evidence="8">
    <location>
        <begin position="1032"/>
        <end position="1081"/>
    </location>
</feature>
<feature type="compositionally biased region" description="Polar residues" evidence="5">
    <location>
        <begin position="2178"/>
        <end position="2188"/>
    </location>
</feature>
<feature type="compositionally biased region" description="Polar residues" evidence="5">
    <location>
        <begin position="1228"/>
        <end position="1238"/>
    </location>
</feature>
<feature type="domain" description="Rib" evidence="8">
    <location>
        <begin position="1125"/>
        <end position="1176"/>
    </location>
</feature>
<feature type="compositionally biased region" description="Polar residues" evidence="5">
    <location>
        <begin position="1133"/>
        <end position="1143"/>
    </location>
</feature>
<feature type="compositionally biased region" description="Basic and acidic residues" evidence="5">
    <location>
        <begin position="1216"/>
        <end position="1227"/>
    </location>
</feature>
<protein>
    <submittedName>
        <fullName evidence="10">C protein alpha-antigen</fullName>
    </submittedName>
</protein>
<feature type="compositionally biased region" description="Basic and acidic residues" evidence="5">
    <location>
        <begin position="1311"/>
        <end position="1322"/>
    </location>
</feature>
<feature type="domain" description="Rib" evidence="8">
    <location>
        <begin position="1505"/>
        <end position="1556"/>
    </location>
</feature>
<feature type="compositionally biased region" description="Basic and acidic residues" evidence="5">
    <location>
        <begin position="1555"/>
        <end position="1571"/>
    </location>
</feature>
<feature type="region of interest" description="Disordered" evidence="5">
    <location>
        <begin position="893"/>
        <end position="964"/>
    </location>
</feature>
<feature type="compositionally biased region" description="Basic and acidic residues" evidence="5">
    <location>
        <begin position="1365"/>
        <end position="1381"/>
    </location>
</feature>
<evidence type="ECO:0000256" key="2">
    <source>
        <dbReference type="ARBA" id="ARBA00022525"/>
    </source>
</evidence>
<feature type="domain" description="Rib" evidence="8">
    <location>
        <begin position="1792"/>
        <end position="1841"/>
    </location>
</feature>
<feature type="compositionally biased region" description="Basic and acidic residues" evidence="5">
    <location>
        <begin position="1271"/>
        <end position="1286"/>
    </location>
</feature>
<feature type="compositionally biased region" description="Basic and acidic residues" evidence="5">
    <location>
        <begin position="2221"/>
        <end position="2236"/>
    </location>
</feature>
<name>A0A380IG33_STRAI</name>
<evidence type="ECO:0000256" key="3">
    <source>
        <dbReference type="ARBA" id="ARBA00022729"/>
    </source>
</evidence>
<dbReference type="Proteomes" id="UP000255213">
    <property type="component" value="Unassembled WGS sequence"/>
</dbReference>
<feature type="region of interest" description="Disordered" evidence="5">
    <location>
        <begin position="1069"/>
        <end position="1787"/>
    </location>
</feature>
<feature type="region of interest" description="Disordered" evidence="5">
    <location>
        <begin position="2304"/>
        <end position="2355"/>
    </location>
</feature>
<evidence type="ECO:0000259" key="7">
    <source>
        <dbReference type="Pfam" id="PF04650"/>
    </source>
</evidence>
<dbReference type="RefSeq" id="WP_115265050.1">
    <property type="nucleotide sequence ID" value="NZ_UHEN01000001.1"/>
</dbReference>
<feature type="compositionally biased region" description="Basic and acidic residues" evidence="5">
    <location>
        <begin position="2166"/>
        <end position="2177"/>
    </location>
</feature>
<keyword evidence="1" id="KW-0134">Cell wall</keyword>
<feature type="compositionally biased region" description="Polar residues" evidence="5">
    <location>
        <begin position="1418"/>
        <end position="1428"/>
    </location>
</feature>
<feature type="compositionally biased region" description="Basic and acidic residues" evidence="5">
    <location>
        <begin position="2127"/>
        <end position="2141"/>
    </location>
</feature>
<dbReference type="SUPFAM" id="SSF49899">
    <property type="entry name" value="Concanavalin A-like lectins/glucanases"/>
    <property type="match status" value="1"/>
</dbReference>
<feature type="domain" description="Rib" evidence="8">
    <location>
        <begin position="625"/>
        <end position="700"/>
    </location>
</feature>
<feature type="domain" description="Atypical Rib" evidence="9">
    <location>
        <begin position="131"/>
        <end position="196"/>
    </location>
</feature>
<dbReference type="NCBIfam" id="TIGR01168">
    <property type="entry name" value="YSIRK_signal"/>
    <property type="match status" value="1"/>
</dbReference>
<dbReference type="Pfam" id="PF00746">
    <property type="entry name" value="Gram_pos_anchor"/>
    <property type="match status" value="1"/>
</dbReference>
<feature type="domain" description="Gram-positive cocci surface proteins LPxTG" evidence="6">
    <location>
        <begin position="2511"/>
        <end position="2550"/>
    </location>
</feature>
<feature type="domain" description="Rib" evidence="8">
    <location>
        <begin position="1980"/>
        <end position="2031"/>
    </location>
</feature>
<feature type="region of interest" description="Disordered" evidence="5">
    <location>
        <begin position="655"/>
        <end position="678"/>
    </location>
</feature>
<keyword evidence="2" id="KW-0964">Secreted</keyword>
<dbReference type="InterPro" id="IPR019931">
    <property type="entry name" value="LPXTG_anchor"/>
</dbReference>
<feature type="region of interest" description="Disordered" evidence="5">
    <location>
        <begin position="1928"/>
        <end position="2103"/>
    </location>
</feature>
<feature type="domain" description="Rib" evidence="8">
    <location>
        <begin position="1887"/>
        <end position="1936"/>
    </location>
</feature>
<dbReference type="InterPro" id="IPR044024">
    <property type="entry name" value="aRib"/>
</dbReference>
<feature type="compositionally biased region" description="Basic and acidic residues" evidence="5">
    <location>
        <begin position="2071"/>
        <end position="2085"/>
    </location>
</feature>
<dbReference type="Gene3D" id="2.60.120.200">
    <property type="match status" value="1"/>
</dbReference>
<dbReference type="InterPro" id="IPR056573">
    <property type="entry name" value="Lectin_L-type_dom"/>
</dbReference>
<feature type="region of interest" description="Disordered" evidence="5">
    <location>
        <begin position="796"/>
        <end position="835"/>
    </location>
</feature>
<feature type="domain" description="Rib" evidence="8">
    <location>
        <begin position="1222"/>
        <end position="1271"/>
    </location>
</feature>
<feature type="domain" description="Rib" evidence="8">
    <location>
        <begin position="2170"/>
        <end position="2221"/>
    </location>
</feature>
<feature type="domain" description="Rib" evidence="8">
    <location>
        <begin position="2077"/>
        <end position="2126"/>
    </location>
</feature>
<feature type="compositionally biased region" description="Polar residues" evidence="5">
    <location>
        <begin position="1988"/>
        <end position="1998"/>
    </location>
</feature>
<evidence type="ECO:0000256" key="4">
    <source>
        <dbReference type="ARBA" id="ARBA00023088"/>
    </source>
</evidence>
<dbReference type="Pfam" id="PF04650">
    <property type="entry name" value="YSIRK_signal"/>
    <property type="match status" value="1"/>
</dbReference>
<feature type="compositionally biased region" description="Low complexity" evidence="5">
    <location>
        <begin position="1433"/>
        <end position="1447"/>
    </location>
</feature>
<reference evidence="10 11" key="1">
    <citation type="submission" date="2018-06" db="EMBL/GenBank/DDBJ databases">
        <authorList>
            <consortium name="Pathogen Informatics"/>
            <person name="Doyle S."/>
        </authorList>
    </citation>
    <scope>NUCLEOTIDE SEQUENCE [LARGE SCALE GENOMIC DNA]</scope>
    <source>
        <strain evidence="10 11">NCTC12957</strain>
    </source>
</reference>
<dbReference type="CDD" id="cd01951">
    <property type="entry name" value="lectin_L-type"/>
    <property type="match status" value="1"/>
</dbReference>
<dbReference type="Pfam" id="PF18938">
    <property type="entry name" value="aRib"/>
    <property type="match status" value="2"/>
</dbReference>
<dbReference type="InterPro" id="IPR059115">
    <property type="entry name" value="Rib"/>
</dbReference>
<feature type="compositionally biased region" description="Basic and acidic residues" evidence="5">
    <location>
        <begin position="1461"/>
        <end position="1476"/>
    </location>
</feature>
<feature type="region of interest" description="Disordered" evidence="5">
    <location>
        <begin position="2127"/>
        <end position="2262"/>
    </location>
</feature>
<feature type="region of interest" description="Disordered" evidence="5">
    <location>
        <begin position="1840"/>
        <end position="1891"/>
    </location>
</feature>
<dbReference type="NCBIfam" id="TIGR01167">
    <property type="entry name" value="LPXTG_anchor"/>
    <property type="match status" value="1"/>
</dbReference>
<feature type="compositionally biased region" description="Basic and acidic residues" evidence="5">
    <location>
        <begin position="1491"/>
        <end position="1512"/>
    </location>
</feature>
<proteinExistence type="predicted"/>
<feature type="compositionally biased region" description="Basic and acidic residues" evidence="5">
    <location>
        <begin position="931"/>
        <end position="942"/>
    </location>
</feature>
<feature type="domain" description="Rib" evidence="8">
    <location>
        <begin position="1412"/>
        <end position="1461"/>
    </location>
</feature>
<feature type="compositionally biased region" description="Basic and acidic residues" evidence="5">
    <location>
        <begin position="1746"/>
        <end position="1761"/>
    </location>
</feature>
<feature type="compositionally biased region" description="Basic and acidic residues" evidence="5">
    <location>
        <begin position="1881"/>
        <end position="1891"/>
    </location>
</feature>
<feature type="region of interest" description="Disordered" evidence="5">
    <location>
        <begin position="986"/>
        <end position="1005"/>
    </location>
</feature>
<feature type="domain" description="Atypical Rib" evidence="9">
    <location>
        <begin position="2419"/>
        <end position="2486"/>
    </location>
</feature>
<feature type="compositionally biased region" description="Basic and acidic residues" evidence="5">
    <location>
        <begin position="2031"/>
        <end position="2046"/>
    </location>
</feature>
<evidence type="ECO:0000256" key="5">
    <source>
        <dbReference type="SAM" id="MobiDB-lite"/>
    </source>
</evidence>
<dbReference type="InterPro" id="IPR005877">
    <property type="entry name" value="YSIRK_signal_dom"/>
</dbReference>
<feature type="compositionally biased region" description="Basic and acidic residues" evidence="5">
    <location>
        <begin position="1176"/>
        <end position="1191"/>
    </location>
</feature>
<evidence type="ECO:0000259" key="8">
    <source>
        <dbReference type="Pfam" id="PF08428"/>
    </source>
</evidence>
<feature type="compositionally biased region" description="Polar residues" evidence="5">
    <location>
        <begin position="1513"/>
        <end position="1523"/>
    </location>
</feature>
<feature type="domain" description="Rib" evidence="8">
    <location>
        <begin position="842"/>
        <end position="891"/>
    </location>
</feature>
<feature type="compositionally biased region" description="Basic and acidic residues" evidence="5">
    <location>
        <begin position="1081"/>
        <end position="1096"/>
    </location>
</feature>
<feature type="compositionally biased region" description="Polar residues" evidence="5">
    <location>
        <begin position="849"/>
        <end position="858"/>
    </location>
</feature>
<accession>A0A380IG33</accession>
<feature type="region of interest" description="Disordered" evidence="5">
    <location>
        <begin position="849"/>
        <end position="868"/>
    </location>
</feature>
<dbReference type="Pfam" id="PF08428">
    <property type="entry name" value="Rib"/>
    <property type="match status" value="19"/>
</dbReference>
<feature type="domain" description="YSIRK Gram-positive signal peptide" evidence="7">
    <location>
        <begin position="8"/>
        <end position="30"/>
    </location>
</feature>
<feature type="domain" description="Rib" evidence="8">
    <location>
        <begin position="2267"/>
        <end position="2316"/>
    </location>
</feature>
<feature type="compositionally biased region" description="Polar residues" evidence="5">
    <location>
        <begin position="943"/>
        <end position="953"/>
    </location>
</feature>
<feature type="compositionally biased region" description="Basic and acidic residues" evidence="5">
    <location>
        <begin position="1691"/>
        <end position="1705"/>
    </location>
</feature>
<feature type="compositionally biased region" description="Basic and acidic residues" evidence="5">
    <location>
        <begin position="1841"/>
        <end position="1856"/>
    </location>
</feature>
<evidence type="ECO:0000259" key="6">
    <source>
        <dbReference type="Pfam" id="PF00746"/>
    </source>
</evidence>
<feature type="region of interest" description="Disordered" evidence="5">
    <location>
        <begin position="66"/>
        <end position="94"/>
    </location>
</feature>
<sequence>MDWYRLGQRFSIRTYHVGAVSVLLGSLLLGSPVVQAEENVSLDSQPLETVVEEVAKAEETVLVPASTEASVTPAEASLPAASTDKVETATSEKAGIETPDLAKEKAGDVEAIEEKVAEAPAIQEEAQKEPTVKEPTKVSVGNLSYLTENEKAAVRANVLAVNESATDVVVSDNGTVTVYFGEKTLVLDASKTVKQKAVVSNRRLRSATVLEHDEIIIGADNFNSKVDMYGDASFNREKSVLELTPPISSKVGYVKLKDKIDISKSFNIDAKFNILQTNPDRSIGFDGISFILAPIDENRVGIGGAGLGISGLSDVLAVKIDTYSNPSEHLPGIGDADYVEPGGDREIPHIAFVQTDGNGYMTPFNGSAKSVSINYKENIWQDFNISYDENTQLMTATVGGKVIRIYLISYLDRIKEKYGSTKVSFLFSSSNFGHDSEPDTLNELKINRIDYYRERTVPRDNEQYEPAVSAGKALIDGSDAPNSPLSDADKEVVKAKVTIQPEAPVDTVISPSNVISGTPDNPVVEVTVIYPDGTVDRVNVPVKQKDNEKYNPIVGKVTKPETDPVTAQDVMNQVTAPNGTQLTDKQVKGDLPTTVGTHNVPVEVTYPDGTKEIVNVPVEITDVADKDQFDPIVGKVTKPETDPVTPQDVTDQVTAPNGTQLTDKQVKGDLPTTVGTHNVPVEVTYPDGTKEIVNVPVEITKGADNATNEPQLKPDAPNTPAVSAGKALIDGSDTPESPLSPADQEVVKDKVDTSNLPTGTIVTPADKVTGTEDAPVVEVTVTYPDGTTDTIEVPVKQKDSASNEPTVKPDEANTPTVSAGKALIDGSDAPESPLSDADKAVVADKVDTSNLPEGTTVTPADKVSGTPENPVVEVTVTYPDGTTDTIAVPVKQKDSATNEPTVKPDEANTPAISTGKALIDGSDTPNSPLSDADKAVVADKVDTSNLPEGTTVTPADKVTGTDDNPVVEVTVTYPDGTTDTIEVPVKQKDSASNEPSVKADEPNTPAISAGKALIDGSDTPESPLSDADKAIVADKVDTSNLPEGTTVTPADKVSGTPENPVVEVTVTYPDGTTDTINVPVKQKDSATNEPTVKPDEANTPTVSAGKALIDGSDAPESPLSPADQEAVKDKVDTSNLPAGTTVTPADKVSGTPENPVVEVTVTYPDGTTDTINVPVKQKDSATNEPSVKADEPNTPAISAGKALIDGSDKPNSPLSDADKAVVADKVDTSNLPAGTTVTPADKVTGTPDNPVVEVTVTYPDGTTDTVNIPVKQKDSASNEPTVKPDETGTPEVSAGKALIDGSDTPESPLSDADKAVVADKVDTSNLPQGTVVTPADKVTGTEDAPVVEVTVTYPDGTTDTIEVPVKQKDSATNEPAVKPDEANTPAISAGKALIDGSDTPESPLSDADKAVVADKVDTSNLPAGTTVTPADKVTGTPENPVVEVTVTYPDGTTDTVNIPVKQKDSASNEPTVKPDADGTPEISAGKALIDGSDKPESPLTDADKEAVKDKVDTSNLPAGTTVTPADKVTGTPDNPVVEVTVTYPDGTTDTIEVPVKQKDSSTNEPAVKPDEPNTPAISAGKALIDGSDTPESPLSPADQEAVKDKVDTSNLPQGTVVTPADKVTGTEDAPVVEVTVTYPDGTTDTIEVPVKQKDSSTNEPSVKADEPNTPTVSTGKALIDGSDKPNSPLTDADKEAVKDKVDTSKLPDGTTVTPADKVTGTPDNPVVEVTVTYPDGTTDTVNIPVKQKDSASNEPTVKPDADGTPEISAGKVLIDGSDTPESPLSDADKAVVADKVDTSNLPEGTIVTPADKVSGTPENPVVEVTVTYPDGTTDTINVPVKQKDSASNEPTVKPDEPNTPTVSAGKALIDGSDTPESPLSDADKAVVADKVDTSKLPEGTIVTPADKVSGTPENPVVEVTVTYPDGTTDTINVPVKQKDSATNEPSVKADEPNTPAISAGKALIDGSDKPNSPLTDADKEAVKDKVDTSNLPAGTTVTPADKVTGTPDNPVVEVTVTYPDGTTDTINVPVRQKDSASNEPTVKPDEPNTPTVSAGKALIDGSDTPESPLSDADKAVVADKVDTSKLPEGTIVTPADKVSGTPENPVVEVTVTYPDGTTDTINVPVKQKDSATNEPSVKADEPNTPAISAGKALIDGSDKPNSPLTDADKEAVKDKVDTSNLPAGTTVTPADKVTGTPDNPVVEVTVTYPDGTTDTINVPVKQKDSASNEPTVKPDEPNTPTVSAGKALIDGSDTPESPLSDADKAVVADKVDTSKLPEGTVVTPADKVSGTPENPVVEVTVTYPDGTTDTINVPVKQKDSATNEPSVKADEPNTPAISAGKALIDGSDKPNSPLTDADKAVVADKVDTSKLPEGTIVTPADKVSGTPENPVVEVTVTYPDGTTDTIEVPVKQKDSQIYRPQLPSVTEVGNVNQLTDQEKEQVKAAFEKANPQLPAGTKIFVSDKGSLAVIFPDGSGFEIDGAYIVRGKNTPAPQAGEVKPVSLAGQDQIRKQAQLPNTGESSAAGTQVAGLLTVLGTSLFWLMSKGRKEEE</sequence>
<feature type="compositionally biased region" description="Low complexity" evidence="5">
    <location>
        <begin position="1151"/>
        <end position="1162"/>
    </location>
</feature>
<feature type="domain" description="Rib" evidence="8">
    <location>
        <begin position="747"/>
        <end position="796"/>
    </location>
</feature>
<feature type="compositionally biased region" description="Basic and acidic residues" evidence="5">
    <location>
        <begin position="1650"/>
        <end position="1666"/>
    </location>
</feature>
<feature type="compositionally biased region" description="Basic and acidic residues" evidence="5">
    <location>
        <begin position="1936"/>
        <end position="1951"/>
    </location>
</feature>
<dbReference type="EMBL" id="UHEN01000001">
    <property type="protein sequence ID" value="SUN07680.1"/>
    <property type="molecule type" value="Genomic_DNA"/>
</dbReference>
<keyword evidence="4" id="KW-0572">Peptidoglycan-anchor</keyword>
<feature type="domain" description="Rib" evidence="8">
    <location>
        <begin position="2362"/>
        <end position="2411"/>
    </location>
</feature>
<dbReference type="Pfam" id="PF18483">
    <property type="entry name" value="Lectin_L-type_dom"/>
    <property type="match status" value="1"/>
</dbReference>
<feature type="compositionally biased region" description="Basic and acidic residues" evidence="5">
    <location>
        <begin position="2316"/>
        <end position="2331"/>
    </location>
</feature>
<dbReference type="NCBIfam" id="TIGR02331">
    <property type="entry name" value="rib_alpha"/>
    <property type="match status" value="1"/>
</dbReference>